<evidence type="ECO:0000313" key="3">
    <source>
        <dbReference type="EMBL" id="WFL76511.1"/>
    </source>
</evidence>
<dbReference type="Pfam" id="PF14378">
    <property type="entry name" value="PAP2_3"/>
    <property type="match status" value="1"/>
</dbReference>
<reference evidence="3 4" key="1">
    <citation type="submission" date="2023-03" db="EMBL/GenBank/DDBJ databases">
        <title>Altererythrobacter sp. CAU 1644 isolated from sand.</title>
        <authorList>
            <person name="Kim W."/>
        </authorList>
    </citation>
    <scope>NUCLEOTIDE SEQUENCE [LARGE SCALE GENOMIC DNA]</scope>
    <source>
        <strain evidence="3 4">CAU 1644</strain>
    </source>
</reference>
<dbReference type="InterPro" id="IPR026841">
    <property type="entry name" value="Aur1/Ipt1"/>
</dbReference>
<feature type="transmembrane region" description="Helical" evidence="1">
    <location>
        <begin position="162"/>
        <end position="181"/>
    </location>
</feature>
<keyword evidence="1" id="KW-1133">Transmembrane helix</keyword>
<sequence>MKRNSPQVDEHAIADWPIVIVVLSFCALSYFFLLQHGIVRDVVRSASTNFTLYFAMWIFMVLGSVLFRLAIDRPNFPISHIRLSVLNATLFKRTFEFLGLLGCLTLFMPLFSAFKSAIPLFNPYSWDPTFIAWDRVIFMGSDAWQAIHPFFGFPVVTSALSLGYHLWILLIFAGSIFMGIYQQNPVLRQRYFIAYFLSWSIIGIGFANALSSVGPVFAGPLLGLDTFDAQTAYLREADKQWPVMVLSVQESLLAWHRSGDHGLGRGITAMPSMHVALAFLFYLAMREVSKLWSRLSLAFLIIIFIGSIHLAYHYAVDGLVAIILVLPIWYLSGTFARAPQKRGLSWLGVPFWDLIRERGQTRASV</sequence>
<feature type="transmembrane region" description="Helical" evidence="1">
    <location>
        <begin position="52"/>
        <end position="71"/>
    </location>
</feature>
<evidence type="ECO:0000259" key="2">
    <source>
        <dbReference type="Pfam" id="PF14378"/>
    </source>
</evidence>
<feature type="transmembrane region" description="Helical" evidence="1">
    <location>
        <begin position="12"/>
        <end position="32"/>
    </location>
</feature>
<keyword evidence="1" id="KW-0812">Transmembrane</keyword>
<feature type="transmembrane region" description="Helical" evidence="1">
    <location>
        <begin position="97"/>
        <end position="118"/>
    </location>
</feature>
<organism evidence="3 4">
    <name type="scientific">Altererythrobacter arenosus</name>
    <dbReference type="NCBI Taxonomy" id="3032592"/>
    <lineage>
        <taxon>Bacteria</taxon>
        <taxon>Pseudomonadati</taxon>
        <taxon>Pseudomonadota</taxon>
        <taxon>Alphaproteobacteria</taxon>
        <taxon>Sphingomonadales</taxon>
        <taxon>Erythrobacteraceae</taxon>
        <taxon>Altererythrobacter</taxon>
    </lineage>
</organism>
<gene>
    <name evidence="3" type="ORF">P7228_10935</name>
</gene>
<feature type="domain" description="Inositolphosphotransferase Aur1/Ipt1" evidence="2">
    <location>
        <begin position="130"/>
        <end position="330"/>
    </location>
</feature>
<dbReference type="EMBL" id="CP121106">
    <property type="protein sequence ID" value="WFL76511.1"/>
    <property type="molecule type" value="Genomic_DNA"/>
</dbReference>
<proteinExistence type="predicted"/>
<name>A0ABY8FNC7_9SPHN</name>
<feature type="transmembrane region" description="Helical" evidence="1">
    <location>
        <begin position="318"/>
        <end position="336"/>
    </location>
</feature>
<keyword evidence="4" id="KW-1185">Reference proteome</keyword>
<feature type="transmembrane region" description="Helical" evidence="1">
    <location>
        <begin position="262"/>
        <end position="283"/>
    </location>
</feature>
<dbReference type="Proteomes" id="UP001215827">
    <property type="component" value="Chromosome"/>
</dbReference>
<keyword evidence="1" id="KW-0472">Membrane</keyword>
<protein>
    <submittedName>
        <fullName evidence="3">Phosphatase PAP2 family protein</fullName>
    </submittedName>
</protein>
<accession>A0ABY8FNC7</accession>
<dbReference type="RefSeq" id="WP_278015277.1">
    <property type="nucleotide sequence ID" value="NZ_CP121106.1"/>
</dbReference>
<evidence type="ECO:0000256" key="1">
    <source>
        <dbReference type="SAM" id="Phobius"/>
    </source>
</evidence>
<evidence type="ECO:0000313" key="4">
    <source>
        <dbReference type="Proteomes" id="UP001215827"/>
    </source>
</evidence>
<feature type="transmembrane region" description="Helical" evidence="1">
    <location>
        <begin position="295"/>
        <end position="312"/>
    </location>
</feature>
<feature type="transmembrane region" description="Helical" evidence="1">
    <location>
        <begin position="193"/>
        <end position="218"/>
    </location>
</feature>